<evidence type="ECO:0000313" key="2">
    <source>
        <dbReference type="EMBL" id="ELR02230.1"/>
    </source>
</evidence>
<feature type="transmembrane region" description="Helical" evidence="1">
    <location>
        <begin position="108"/>
        <end position="134"/>
    </location>
</feature>
<protein>
    <submittedName>
        <fullName evidence="2">Uncharacterized protein</fullName>
    </submittedName>
</protein>
<gene>
    <name evidence="2" type="ORF">GMDG_05303</name>
</gene>
<dbReference type="HOGENOM" id="CLU_1489615_0_0_1"/>
<reference evidence="3" key="1">
    <citation type="submission" date="2010-09" db="EMBL/GenBank/DDBJ databases">
        <title>The genome sequence of Geomyces destructans 20631-21.</title>
        <authorList>
            <consortium name="The Broad Institute Genome Sequencing Platform"/>
            <person name="Cuomo C.A."/>
            <person name="Blehert D.S."/>
            <person name="Lorch J.M."/>
            <person name="Young S.K."/>
            <person name="Zeng Q."/>
            <person name="Gargeya S."/>
            <person name="Fitzgerald M."/>
            <person name="Haas B."/>
            <person name="Abouelleil A."/>
            <person name="Alvarado L."/>
            <person name="Arachchi H.M."/>
            <person name="Berlin A."/>
            <person name="Brown A."/>
            <person name="Chapman S.B."/>
            <person name="Chen Z."/>
            <person name="Dunbar C."/>
            <person name="Freedman E."/>
            <person name="Gearin G."/>
            <person name="Gellesch M."/>
            <person name="Goldberg J."/>
            <person name="Griggs A."/>
            <person name="Gujja S."/>
            <person name="Heiman D."/>
            <person name="Howarth C."/>
            <person name="Larson L."/>
            <person name="Lui A."/>
            <person name="MacDonald P.J.P."/>
            <person name="Montmayeur A."/>
            <person name="Murphy C."/>
            <person name="Neiman D."/>
            <person name="Pearson M."/>
            <person name="Priest M."/>
            <person name="Roberts A."/>
            <person name="Saif S."/>
            <person name="Shea T."/>
            <person name="Shenoy N."/>
            <person name="Sisk P."/>
            <person name="Stolte C."/>
            <person name="Sykes S."/>
            <person name="Wortman J."/>
            <person name="Nusbaum C."/>
            <person name="Birren B."/>
        </authorList>
    </citation>
    <scope>NUCLEOTIDE SEQUENCE [LARGE SCALE GENOMIC DNA]</scope>
    <source>
        <strain evidence="3">ATCC MYA-4855 / 20631-21</strain>
    </source>
</reference>
<feature type="transmembrane region" description="Helical" evidence="1">
    <location>
        <begin position="77"/>
        <end position="96"/>
    </location>
</feature>
<name>L8FMQ4_PSED2</name>
<keyword evidence="3" id="KW-1185">Reference proteome</keyword>
<evidence type="ECO:0000256" key="1">
    <source>
        <dbReference type="SAM" id="Phobius"/>
    </source>
</evidence>
<evidence type="ECO:0000313" key="3">
    <source>
        <dbReference type="Proteomes" id="UP000011064"/>
    </source>
</evidence>
<dbReference type="Proteomes" id="UP000011064">
    <property type="component" value="Unassembled WGS sequence"/>
</dbReference>
<keyword evidence="1" id="KW-0812">Transmembrane</keyword>
<accession>L8FMQ4</accession>
<dbReference type="EMBL" id="GL573278">
    <property type="protein sequence ID" value="ELR02230.1"/>
    <property type="molecule type" value="Genomic_DNA"/>
</dbReference>
<keyword evidence="1" id="KW-0472">Membrane</keyword>
<sequence length="181" mass="19958">MRDGDLLVACVVFVGVWRWGRHLRRCGYVGDGRGAEDGGGPKMDVLLAKSHPRNRICWCQTGFVFLYSHFPTHQFQFQFFFLSLFLHFPPFCPVFLSPPSCGGSAVGWAGLDILLLLLLLLFWVGGGWVLACVVRRQTGAAISVIFLGRGTRERGRAEWVNGTGLAGCWMGGCYIEDGRGG</sequence>
<keyword evidence="1" id="KW-1133">Transmembrane helix</keyword>
<dbReference type="AlphaFoldDB" id="L8FMQ4"/>
<organism evidence="2 3">
    <name type="scientific">Pseudogymnoascus destructans (strain ATCC MYA-4855 / 20631-21)</name>
    <name type="common">Bat white-nose syndrome fungus</name>
    <name type="synonym">Geomyces destructans</name>
    <dbReference type="NCBI Taxonomy" id="658429"/>
    <lineage>
        <taxon>Eukaryota</taxon>
        <taxon>Fungi</taxon>
        <taxon>Dikarya</taxon>
        <taxon>Ascomycota</taxon>
        <taxon>Pezizomycotina</taxon>
        <taxon>Leotiomycetes</taxon>
        <taxon>Thelebolales</taxon>
        <taxon>Thelebolaceae</taxon>
        <taxon>Pseudogymnoascus</taxon>
    </lineage>
</organism>
<dbReference type="InParanoid" id="L8FMQ4"/>
<proteinExistence type="predicted"/>
<dbReference type="VEuPathDB" id="FungiDB:GMDG_05303"/>